<evidence type="ECO:0000313" key="2">
    <source>
        <dbReference type="Proteomes" id="UP001627154"/>
    </source>
</evidence>
<name>A0ABD2WA29_9HYME</name>
<dbReference type="Proteomes" id="UP001627154">
    <property type="component" value="Unassembled WGS sequence"/>
</dbReference>
<sequence>MSQPSNPSASIGTLLGTMCKKHSRPCKLTLILPKVIHALTHPNLQGVPKVWKPLKSGQNKRGKKSTILHPTYFFTGNPMVTSDLTLNITSKLQRLKNRFFKCNPHFLLQI</sequence>
<keyword evidence="2" id="KW-1185">Reference proteome</keyword>
<reference evidence="1 2" key="1">
    <citation type="journal article" date="2024" name="bioRxiv">
        <title>A reference genome for Trichogramma kaykai: A tiny desert-dwelling parasitoid wasp with competing sex-ratio distorters.</title>
        <authorList>
            <person name="Culotta J."/>
            <person name="Lindsey A.R."/>
        </authorList>
    </citation>
    <scope>NUCLEOTIDE SEQUENCE [LARGE SCALE GENOMIC DNA]</scope>
    <source>
        <strain evidence="1 2">KSX58</strain>
    </source>
</reference>
<gene>
    <name evidence="1" type="ORF">TKK_015780</name>
</gene>
<dbReference type="AlphaFoldDB" id="A0ABD2WA29"/>
<evidence type="ECO:0000313" key="1">
    <source>
        <dbReference type="EMBL" id="KAL3389574.1"/>
    </source>
</evidence>
<proteinExistence type="predicted"/>
<dbReference type="EMBL" id="JBJJXI010000123">
    <property type="protein sequence ID" value="KAL3389574.1"/>
    <property type="molecule type" value="Genomic_DNA"/>
</dbReference>
<organism evidence="1 2">
    <name type="scientific">Trichogramma kaykai</name>
    <dbReference type="NCBI Taxonomy" id="54128"/>
    <lineage>
        <taxon>Eukaryota</taxon>
        <taxon>Metazoa</taxon>
        <taxon>Ecdysozoa</taxon>
        <taxon>Arthropoda</taxon>
        <taxon>Hexapoda</taxon>
        <taxon>Insecta</taxon>
        <taxon>Pterygota</taxon>
        <taxon>Neoptera</taxon>
        <taxon>Endopterygota</taxon>
        <taxon>Hymenoptera</taxon>
        <taxon>Apocrita</taxon>
        <taxon>Proctotrupomorpha</taxon>
        <taxon>Chalcidoidea</taxon>
        <taxon>Trichogrammatidae</taxon>
        <taxon>Trichogramma</taxon>
    </lineage>
</organism>
<protein>
    <submittedName>
        <fullName evidence="1">Uncharacterized protein</fullName>
    </submittedName>
</protein>
<comment type="caution">
    <text evidence="1">The sequence shown here is derived from an EMBL/GenBank/DDBJ whole genome shotgun (WGS) entry which is preliminary data.</text>
</comment>
<accession>A0ABD2WA29</accession>